<dbReference type="InterPro" id="IPR005152">
    <property type="entry name" value="Lipase_secreted"/>
</dbReference>
<evidence type="ECO:0000256" key="2">
    <source>
        <dbReference type="PIRNR" id="PIRNR029171"/>
    </source>
</evidence>
<dbReference type="PIRSF" id="PIRSF029171">
    <property type="entry name" value="Esterase_LipA"/>
    <property type="match status" value="1"/>
</dbReference>
<dbReference type="Gene3D" id="3.40.50.1820">
    <property type="entry name" value="alpha/beta hydrolase"/>
    <property type="match status" value="1"/>
</dbReference>
<dbReference type="SUPFAM" id="SSF53474">
    <property type="entry name" value="alpha/beta-Hydrolases"/>
    <property type="match status" value="1"/>
</dbReference>
<dbReference type="Gene3D" id="1.10.260.130">
    <property type="match status" value="1"/>
</dbReference>
<dbReference type="PANTHER" id="PTHR34853">
    <property type="match status" value="1"/>
</dbReference>
<organism evidence="3 4">
    <name type="scientific">Piedraia hortae CBS 480.64</name>
    <dbReference type="NCBI Taxonomy" id="1314780"/>
    <lineage>
        <taxon>Eukaryota</taxon>
        <taxon>Fungi</taxon>
        <taxon>Dikarya</taxon>
        <taxon>Ascomycota</taxon>
        <taxon>Pezizomycotina</taxon>
        <taxon>Dothideomycetes</taxon>
        <taxon>Dothideomycetidae</taxon>
        <taxon>Capnodiales</taxon>
        <taxon>Piedraiaceae</taxon>
        <taxon>Piedraia</taxon>
    </lineage>
</organism>
<dbReference type="EMBL" id="MU005972">
    <property type="protein sequence ID" value="KAF2861551.1"/>
    <property type="molecule type" value="Genomic_DNA"/>
</dbReference>
<accession>A0A6A7C214</accession>
<evidence type="ECO:0000313" key="4">
    <source>
        <dbReference type="Proteomes" id="UP000799421"/>
    </source>
</evidence>
<keyword evidence="4" id="KW-1185">Reference proteome</keyword>
<gene>
    <name evidence="3" type="ORF">K470DRAFT_281547</name>
</gene>
<sequence>MLYLILSLLPLVHSYSTLLYRVGSTYADVLAPSQDPWYSAPSGWESSAPGTVLRVRAAPGNLTSIITNSSAAYNILYSTTDSNYNATWAVTTLLIPHTPAQPQSGVQSSQPNSLLSYQIPYDSADVDASPSHALYGNDLAEVELALEQGWYVSVPDYEGPFASFTAGVQSGHATLDSVRAVMRTGFGLSDQTRYAMWGYSGGALASEWAAELQKAYAPELSFAGAALGGLTPNISSVLLHINEKISAGLGPAGTVGLASQHPELQAFLEENLKKEGQYNATTFMSVKGMNLAEAIGAFANQDLGEYFVNGLQTLESPLAEAIQTSDGFMGLHGVPQMPLFVYKAIGDEISPTSDTDALVQKYCDVGVSILYQRNEVGEHTSESLNGRVRALMWLSAALDGKLQQTGCQVEVVNVTAT</sequence>
<reference evidence="3" key="1">
    <citation type="journal article" date="2020" name="Stud. Mycol.">
        <title>101 Dothideomycetes genomes: a test case for predicting lifestyles and emergence of pathogens.</title>
        <authorList>
            <person name="Haridas S."/>
            <person name="Albert R."/>
            <person name="Binder M."/>
            <person name="Bloem J."/>
            <person name="Labutti K."/>
            <person name="Salamov A."/>
            <person name="Andreopoulos B."/>
            <person name="Baker S."/>
            <person name="Barry K."/>
            <person name="Bills G."/>
            <person name="Bluhm B."/>
            <person name="Cannon C."/>
            <person name="Castanera R."/>
            <person name="Culley D."/>
            <person name="Daum C."/>
            <person name="Ezra D."/>
            <person name="Gonzalez J."/>
            <person name="Henrissat B."/>
            <person name="Kuo A."/>
            <person name="Liang C."/>
            <person name="Lipzen A."/>
            <person name="Lutzoni F."/>
            <person name="Magnuson J."/>
            <person name="Mondo S."/>
            <person name="Nolan M."/>
            <person name="Ohm R."/>
            <person name="Pangilinan J."/>
            <person name="Park H.-J."/>
            <person name="Ramirez L."/>
            <person name="Alfaro M."/>
            <person name="Sun H."/>
            <person name="Tritt A."/>
            <person name="Yoshinaga Y."/>
            <person name="Zwiers L.-H."/>
            <person name="Turgeon B."/>
            <person name="Goodwin S."/>
            <person name="Spatafora J."/>
            <person name="Crous P."/>
            <person name="Grigoriev I."/>
        </authorList>
    </citation>
    <scope>NUCLEOTIDE SEQUENCE</scope>
    <source>
        <strain evidence="3">CBS 480.64</strain>
    </source>
</reference>
<keyword evidence="1" id="KW-0378">Hydrolase</keyword>
<dbReference type="OrthoDB" id="2373480at2759"/>
<comment type="similarity">
    <text evidence="2">Belongs to the AB hydrolase superfamily. Lipase family.</text>
</comment>
<evidence type="ECO:0000256" key="1">
    <source>
        <dbReference type="ARBA" id="ARBA00022801"/>
    </source>
</evidence>
<proteinExistence type="inferred from homology"/>
<dbReference type="Proteomes" id="UP000799421">
    <property type="component" value="Unassembled WGS sequence"/>
</dbReference>
<protein>
    <submittedName>
        <fullName evidence="3">LIP-domain-containing protein</fullName>
    </submittedName>
</protein>
<dbReference type="AlphaFoldDB" id="A0A6A7C214"/>
<dbReference type="PANTHER" id="PTHR34853:SF5">
    <property type="entry name" value="LIP-DOMAIN-CONTAINING PROTEIN-RELATED"/>
    <property type="match status" value="1"/>
</dbReference>
<dbReference type="GO" id="GO:0016042">
    <property type="term" value="P:lipid catabolic process"/>
    <property type="evidence" value="ECO:0007669"/>
    <property type="project" value="UniProtKB-UniRule"/>
</dbReference>
<dbReference type="InterPro" id="IPR029058">
    <property type="entry name" value="AB_hydrolase_fold"/>
</dbReference>
<dbReference type="Pfam" id="PF03583">
    <property type="entry name" value="LIP"/>
    <property type="match status" value="1"/>
</dbReference>
<dbReference type="GO" id="GO:0004806">
    <property type="term" value="F:triacylglycerol lipase activity"/>
    <property type="evidence" value="ECO:0007669"/>
    <property type="project" value="UniProtKB-UniRule"/>
</dbReference>
<name>A0A6A7C214_9PEZI</name>
<evidence type="ECO:0000313" key="3">
    <source>
        <dbReference type="EMBL" id="KAF2861551.1"/>
    </source>
</evidence>